<dbReference type="PANTHER" id="PTHR34220">
    <property type="entry name" value="SENSOR HISTIDINE KINASE YPDA"/>
    <property type="match status" value="1"/>
</dbReference>
<keyword evidence="4" id="KW-1003">Cell membrane</keyword>
<keyword evidence="8" id="KW-0547">Nucleotide-binding</keyword>
<dbReference type="InterPro" id="IPR050640">
    <property type="entry name" value="Bact_2-comp_sensor_kinase"/>
</dbReference>
<evidence type="ECO:0000259" key="17">
    <source>
        <dbReference type="PROSITE" id="PS50885"/>
    </source>
</evidence>
<feature type="coiled-coil region" evidence="14">
    <location>
        <begin position="392"/>
        <end position="419"/>
    </location>
</feature>
<comment type="catalytic activity">
    <reaction evidence="1">
        <text>ATP + protein L-histidine = ADP + protein N-phospho-L-histidine.</text>
        <dbReference type="EC" id="2.7.13.3"/>
    </reaction>
</comment>
<dbReference type="Pfam" id="PF06580">
    <property type="entry name" value="His_kinase"/>
    <property type="match status" value="1"/>
</dbReference>
<evidence type="ECO:0000256" key="15">
    <source>
        <dbReference type="SAM" id="Phobius"/>
    </source>
</evidence>
<keyword evidence="9 18" id="KW-0418">Kinase</keyword>
<feature type="domain" description="Histidine kinase" evidence="16">
    <location>
        <begin position="504"/>
        <end position="608"/>
    </location>
</feature>
<dbReference type="EC" id="2.7.13.3" evidence="3"/>
<dbReference type="SUPFAM" id="SSF158472">
    <property type="entry name" value="HAMP domain-like"/>
    <property type="match status" value="1"/>
</dbReference>
<keyword evidence="19" id="KW-1185">Reference proteome</keyword>
<protein>
    <recommendedName>
        <fullName evidence="3">histidine kinase</fullName>
        <ecNumber evidence="3">2.7.13.3</ecNumber>
    </recommendedName>
</protein>
<evidence type="ECO:0000256" key="12">
    <source>
        <dbReference type="ARBA" id="ARBA00023012"/>
    </source>
</evidence>
<evidence type="ECO:0000313" key="19">
    <source>
        <dbReference type="Proteomes" id="UP000245412"/>
    </source>
</evidence>
<evidence type="ECO:0000256" key="8">
    <source>
        <dbReference type="ARBA" id="ARBA00022741"/>
    </source>
</evidence>
<proteinExistence type="predicted"/>
<evidence type="ECO:0000313" key="18">
    <source>
        <dbReference type="EMBL" id="PWJ74123.1"/>
    </source>
</evidence>
<feature type="transmembrane region" description="Helical" evidence="15">
    <location>
        <begin position="324"/>
        <end position="343"/>
    </location>
</feature>
<dbReference type="GO" id="GO:0005886">
    <property type="term" value="C:plasma membrane"/>
    <property type="evidence" value="ECO:0007669"/>
    <property type="project" value="UniProtKB-SubCell"/>
</dbReference>
<keyword evidence="6" id="KW-0808">Transferase</keyword>
<dbReference type="Pfam" id="PF00672">
    <property type="entry name" value="HAMP"/>
    <property type="match status" value="1"/>
</dbReference>
<keyword evidence="14" id="KW-0175">Coiled coil</keyword>
<evidence type="ECO:0000256" key="1">
    <source>
        <dbReference type="ARBA" id="ARBA00000085"/>
    </source>
</evidence>
<sequence>MGKGDAGRGKIPRFRDWSIRKKFMMSCLPVMVILVAAILIISYQMLYNSNITKTEEIARDECEMIGIRLESMRENVDTCSNMLAQNINRVYSDVNVENVDQIAFIDIKNDIYTALDYALRCFPDVSSLVFIDKKANMSSAGTRGTLDYEELRADYLDQIPDKGMAVTMQFPMGDGSCFLADSPTLTFGKRIISMSNGKILGYILINISEERLSSVFPEQEEEVVARDYFLVDGEGIVNVSRQKERLLKKVDNEEIMAFLAKGAEGNGAQSGGAAGSIVTDSGKLTVNGEKALVLKEAIPGFGFTLVSSISIFDLTRDIRATAQVIFILGAAGIVLALYLTVILSKRISKPVQELTIAAEKLQNGDFSVRCPAVSEEEVGVLARTFNVMAYKVDCLLKEVETEQRRKREYELALIQAQVKPHFLYNTLDLIYVFCQSGMSKEGARMTKYLADFYRVSLSSGREIVTVQEEIKNVEGYLSIQRERYCDLMDFSVECEQEIRAYPIVKMTLQPLVENAIYHGLKEQQKPGTVRVRGYQEGNMLVFMVEDDGAGMTKERLEEVLSREEAKNHFGLRSVIERISLYYGKSGSVEVESRPGRGTRVTVRVPQKMEEKPC</sequence>
<evidence type="ECO:0000256" key="10">
    <source>
        <dbReference type="ARBA" id="ARBA00022840"/>
    </source>
</evidence>
<evidence type="ECO:0000256" key="2">
    <source>
        <dbReference type="ARBA" id="ARBA00004651"/>
    </source>
</evidence>
<dbReference type="RefSeq" id="WP_109747460.1">
    <property type="nucleotide sequence ID" value="NZ_JANKBI010000009.1"/>
</dbReference>
<dbReference type="InterPro" id="IPR003660">
    <property type="entry name" value="HAMP_dom"/>
</dbReference>
<evidence type="ECO:0000256" key="13">
    <source>
        <dbReference type="ARBA" id="ARBA00023136"/>
    </source>
</evidence>
<dbReference type="CDD" id="cd06225">
    <property type="entry name" value="HAMP"/>
    <property type="match status" value="1"/>
</dbReference>
<dbReference type="GO" id="GO:0005524">
    <property type="term" value="F:ATP binding"/>
    <property type="evidence" value="ECO:0007669"/>
    <property type="project" value="UniProtKB-KW"/>
</dbReference>
<feature type="domain" description="HAMP" evidence="17">
    <location>
        <begin position="345"/>
        <end position="397"/>
    </location>
</feature>
<reference evidence="18 19" key="1">
    <citation type="submission" date="2018-05" db="EMBL/GenBank/DDBJ databases">
        <authorList>
            <person name="Goeker M."/>
            <person name="Huntemann M."/>
            <person name="Clum A."/>
            <person name="Pillay M."/>
            <person name="Palaniappan K."/>
            <person name="Varghese N."/>
            <person name="Mikhailova N."/>
            <person name="Stamatis D."/>
            <person name="Reddy T."/>
            <person name="Daum C."/>
            <person name="Shapiro N."/>
            <person name="Ivanova N."/>
            <person name="Kyrpides N."/>
            <person name="Woyke T."/>
        </authorList>
    </citation>
    <scope>NUCLEOTIDE SEQUENCE [LARGE SCALE GENOMIC DNA]</scope>
    <source>
        <strain evidence="18 19">DSM 26524</strain>
    </source>
</reference>
<evidence type="ECO:0000256" key="6">
    <source>
        <dbReference type="ARBA" id="ARBA00022679"/>
    </source>
</evidence>
<keyword evidence="11 15" id="KW-1133">Transmembrane helix</keyword>
<accession>A0AB73T265</accession>
<keyword evidence="13 15" id="KW-0472">Membrane</keyword>
<keyword evidence="7 15" id="KW-0812">Transmembrane</keyword>
<dbReference type="Proteomes" id="UP000245412">
    <property type="component" value="Unassembled WGS sequence"/>
</dbReference>
<feature type="transmembrane region" description="Helical" evidence="15">
    <location>
        <begin position="23"/>
        <end position="46"/>
    </location>
</feature>
<keyword evidence="10" id="KW-0067">ATP-binding</keyword>
<evidence type="ECO:0000259" key="16">
    <source>
        <dbReference type="PROSITE" id="PS50109"/>
    </source>
</evidence>
<dbReference type="PANTHER" id="PTHR34220:SF11">
    <property type="entry name" value="SENSOR PROTEIN KINASE HPTS"/>
    <property type="match status" value="1"/>
</dbReference>
<dbReference type="PROSITE" id="PS50885">
    <property type="entry name" value="HAMP"/>
    <property type="match status" value="1"/>
</dbReference>
<gene>
    <name evidence="18" type="ORF">C7383_110163</name>
</gene>
<name>A0AB73T265_9FIRM</name>
<evidence type="ECO:0000256" key="9">
    <source>
        <dbReference type="ARBA" id="ARBA00022777"/>
    </source>
</evidence>
<dbReference type="InterPro" id="IPR003594">
    <property type="entry name" value="HATPase_dom"/>
</dbReference>
<dbReference type="Pfam" id="PF02518">
    <property type="entry name" value="HATPase_c"/>
    <property type="match status" value="1"/>
</dbReference>
<evidence type="ECO:0000256" key="4">
    <source>
        <dbReference type="ARBA" id="ARBA00022475"/>
    </source>
</evidence>
<evidence type="ECO:0000256" key="3">
    <source>
        <dbReference type="ARBA" id="ARBA00012438"/>
    </source>
</evidence>
<dbReference type="SMART" id="SM00387">
    <property type="entry name" value="HATPase_c"/>
    <property type="match status" value="1"/>
</dbReference>
<evidence type="ECO:0000256" key="5">
    <source>
        <dbReference type="ARBA" id="ARBA00022553"/>
    </source>
</evidence>
<dbReference type="AlphaFoldDB" id="A0AB73T265"/>
<comment type="subcellular location">
    <subcellularLocation>
        <location evidence="2">Cell membrane</location>
        <topology evidence="2">Multi-pass membrane protein</topology>
    </subcellularLocation>
</comment>
<dbReference type="EMBL" id="QGGY01000010">
    <property type="protein sequence ID" value="PWJ74123.1"/>
    <property type="molecule type" value="Genomic_DNA"/>
</dbReference>
<comment type="caution">
    <text evidence="18">The sequence shown here is derived from an EMBL/GenBank/DDBJ whole genome shotgun (WGS) entry which is preliminary data.</text>
</comment>
<dbReference type="Gene3D" id="3.30.565.10">
    <property type="entry name" value="Histidine kinase-like ATPase, C-terminal domain"/>
    <property type="match status" value="1"/>
</dbReference>
<dbReference type="InterPro" id="IPR010559">
    <property type="entry name" value="Sig_transdc_His_kin_internal"/>
</dbReference>
<evidence type="ECO:0000256" key="7">
    <source>
        <dbReference type="ARBA" id="ARBA00022692"/>
    </source>
</evidence>
<dbReference type="GO" id="GO:0000155">
    <property type="term" value="F:phosphorelay sensor kinase activity"/>
    <property type="evidence" value="ECO:0007669"/>
    <property type="project" value="InterPro"/>
</dbReference>
<dbReference type="InterPro" id="IPR005467">
    <property type="entry name" value="His_kinase_dom"/>
</dbReference>
<keyword evidence="12" id="KW-0902">Two-component regulatory system</keyword>
<dbReference type="InterPro" id="IPR036890">
    <property type="entry name" value="HATPase_C_sf"/>
</dbReference>
<dbReference type="PROSITE" id="PS50109">
    <property type="entry name" value="HIS_KIN"/>
    <property type="match status" value="1"/>
</dbReference>
<dbReference type="Gene3D" id="6.10.340.10">
    <property type="match status" value="1"/>
</dbReference>
<keyword evidence="5" id="KW-0597">Phosphoprotein</keyword>
<dbReference type="SUPFAM" id="SSF55874">
    <property type="entry name" value="ATPase domain of HSP90 chaperone/DNA topoisomerase II/histidine kinase"/>
    <property type="match status" value="1"/>
</dbReference>
<evidence type="ECO:0000256" key="14">
    <source>
        <dbReference type="SAM" id="Coils"/>
    </source>
</evidence>
<evidence type="ECO:0000256" key="11">
    <source>
        <dbReference type="ARBA" id="ARBA00022989"/>
    </source>
</evidence>
<dbReference type="SMART" id="SM00304">
    <property type="entry name" value="HAMP"/>
    <property type="match status" value="1"/>
</dbReference>
<organism evidence="18 19">
    <name type="scientific">Murimonas intestini</name>
    <dbReference type="NCBI Taxonomy" id="1337051"/>
    <lineage>
        <taxon>Bacteria</taxon>
        <taxon>Bacillati</taxon>
        <taxon>Bacillota</taxon>
        <taxon>Clostridia</taxon>
        <taxon>Lachnospirales</taxon>
        <taxon>Lachnospiraceae</taxon>
        <taxon>Murimonas</taxon>
    </lineage>
</organism>